<gene>
    <name evidence="4" type="ORF">J2W49_000703</name>
</gene>
<reference evidence="4 5" key="1">
    <citation type="submission" date="2023-07" db="EMBL/GenBank/DDBJ databases">
        <title>Sorghum-associated microbial communities from plants grown in Nebraska, USA.</title>
        <authorList>
            <person name="Schachtman D."/>
        </authorList>
    </citation>
    <scope>NUCLEOTIDE SEQUENCE [LARGE SCALE GENOMIC DNA]</scope>
    <source>
        <strain evidence="4 5">4249</strain>
    </source>
</reference>
<evidence type="ECO:0000259" key="3">
    <source>
        <dbReference type="Pfam" id="PF01266"/>
    </source>
</evidence>
<dbReference type="InterPro" id="IPR036188">
    <property type="entry name" value="FAD/NAD-bd_sf"/>
</dbReference>
<dbReference type="SUPFAM" id="SSF51905">
    <property type="entry name" value="FAD/NAD(P)-binding domain"/>
    <property type="match status" value="1"/>
</dbReference>
<organism evidence="4 5">
    <name type="scientific">Hydrogenophaga palleronii</name>
    <dbReference type="NCBI Taxonomy" id="65655"/>
    <lineage>
        <taxon>Bacteria</taxon>
        <taxon>Pseudomonadati</taxon>
        <taxon>Pseudomonadota</taxon>
        <taxon>Betaproteobacteria</taxon>
        <taxon>Burkholderiales</taxon>
        <taxon>Comamonadaceae</taxon>
        <taxon>Hydrogenophaga</taxon>
    </lineage>
</organism>
<dbReference type="NCBIfam" id="NF001933">
    <property type="entry name" value="PRK00711.1"/>
    <property type="match status" value="1"/>
</dbReference>
<dbReference type="PANTHER" id="PTHR13847">
    <property type="entry name" value="SARCOSINE DEHYDROGENASE-RELATED"/>
    <property type="match status" value="1"/>
</dbReference>
<dbReference type="InterPro" id="IPR006076">
    <property type="entry name" value="FAD-dep_OxRdtase"/>
</dbReference>
<dbReference type="Gene3D" id="3.50.50.60">
    <property type="entry name" value="FAD/NAD(P)-binding domain"/>
    <property type="match status" value="2"/>
</dbReference>
<feature type="domain" description="FAD dependent oxidoreductase" evidence="3">
    <location>
        <begin position="10"/>
        <end position="409"/>
    </location>
</feature>
<evidence type="ECO:0000313" key="5">
    <source>
        <dbReference type="Proteomes" id="UP001265700"/>
    </source>
</evidence>
<name>A0ABU1WHN0_9BURK</name>
<sequence>MTHPSSSPRHVCILGAGIVGLATAWRLQRDGHTVTVIDSAHSGAGASAANGAQLSYSYVQPLADPSIWRQLPKLLLANDSPLKLRLRMDPHQWAWGLSFLAACRASVSRDTTAQLLHLAAQSRLAFDTLRAETAMDADHSTTGKLVLYPTEASFAAARHQMALQRVLGSEQHALSPAECVAIEPALSHRTSHFHGAVYTPSESAADCLKVCQALEQLLRARGVRFLLDTPVTGLVRRGDRVVEARTPAGAVHADAFVMALGTGSRRLAAALGLRLPVYPLKGYSITLDIQDGADATSAPAVNVTDAGRKIVFARIGQRLRVAGMAELVGEDRRISSDRIDALVSATRDMFPRATRFENVHPWAGLRPATPKGLPVLGRLPAGPANLLFNTGHGALGFTLAFGSAEHIAAALRPQVRPVAAGLAACSA</sequence>
<dbReference type="EMBL" id="JAVDWU010000001">
    <property type="protein sequence ID" value="MDR7148775.1"/>
    <property type="molecule type" value="Genomic_DNA"/>
</dbReference>
<dbReference type="EC" id="1.4.99.-" evidence="4"/>
<dbReference type="Gene3D" id="3.30.9.10">
    <property type="entry name" value="D-Amino Acid Oxidase, subunit A, domain 2"/>
    <property type="match status" value="1"/>
</dbReference>
<dbReference type="Proteomes" id="UP001265700">
    <property type="component" value="Unassembled WGS sequence"/>
</dbReference>
<dbReference type="PANTHER" id="PTHR13847:SF280">
    <property type="entry name" value="D-AMINO ACID DEHYDROGENASE"/>
    <property type="match status" value="1"/>
</dbReference>
<proteinExistence type="inferred from homology"/>
<evidence type="ECO:0000256" key="1">
    <source>
        <dbReference type="ARBA" id="ARBA00009410"/>
    </source>
</evidence>
<dbReference type="Pfam" id="PF01266">
    <property type="entry name" value="DAO"/>
    <property type="match status" value="1"/>
</dbReference>
<dbReference type="GO" id="GO:0016491">
    <property type="term" value="F:oxidoreductase activity"/>
    <property type="evidence" value="ECO:0007669"/>
    <property type="project" value="UniProtKB-KW"/>
</dbReference>
<dbReference type="RefSeq" id="WP_310311643.1">
    <property type="nucleotide sequence ID" value="NZ_JAVDWU010000001.1"/>
</dbReference>
<keyword evidence="2 4" id="KW-0560">Oxidoreductase</keyword>
<comment type="similarity">
    <text evidence="1">Belongs to the DadA oxidoreductase family.</text>
</comment>
<evidence type="ECO:0000256" key="2">
    <source>
        <dbReference type="ARBA" id="ARBA00023002"/>
    </source>
</evidence>
<accession>A0ABU1WHN0</accession>
<protein>
    <submittedName>
        <fullName evidence="4">D-amino-acid dehydrogenase</fullName>
        <ecNumber evidence="4">1.4.99.-</ecNumber>
    </submittedName>
</protein>
<evidence type="ECO:0000313" key="4">
    <source>
        <dbReference type="EMBL" id="MDR7148775.1"/>
    </source>
</evidence>
<dbReference type="SUPFAM" id="SSF54373">
    <property type="entry name" value="FAD-linked reductases, C-terminal domain"/>
    <property type="match status" value="1"/>
</dbReference>
<keyword evidence="5" id="KW-1185">Reference proteome</keyword>
<comment type="caution">
    <text evidence="4">The sequence shown here is derived from an EMBL/GenBank/DDBJ whole genome shotgun (WGS) entry which is preliminary data.</text>
</comment>